<reference evidence="5" key="1">
    <citation type="journal article" date="2019" name="Science">
        <title>Mutation of a bHLH transcription factor allowed almond domestication.</title>
        <authorList>
            <person name="Sanchez-Perez R."/>
            <person name="Pavan S."/>
            <person name="Mazzeo R."/>
            <person name="Moldovan C."/>
            <person name="Aiese Cigliano R."/>
            <person name="Del Cueto J."/>
            <person name="Ricciardi F."/>
            <person name="Lotti C."/>
            <person name="Ricciardi L."/>
            <person name="Dicenta F."/>
            <person name="Lopez-Marques R.L."/>
            <person name="Lindberg Moller B."/>
        </authorList>
    </citation>
    <scope>NUCLEOTIDE SEQUENCE</scope>
</reference>
<dbReference type="GO" id="GO:0016787">
    <property type="term" value="F:hydrolase activity"/>
    <property type="evidence" value="ECO:0007669"/>
    <property type="project" value="UniProtKB-KW"/>
</dbReference>
<dbReference type="GO" id="GO:0003676">
    <property type="term" value="F:nucleic acid binding"/>
    <property type="evidence" value="ECO:0007669"/>
    <property type="project" value="InterPro"/>
</dbReference>
<dbReference type="AlphaFoldDB" id="A0A4Y1RWG5"/>
<feature type="compositionally biased region" description="Polar residues" evidence="3">
    <location>
        <begin position="313"/>
        <end position="330"/>
    </location>
</feature>
<evidence type="ECO:0000256" key="2">
    <source>
        <dbReference type="ARBA" id="ARBA00022801"/>
    </source>
</evidence>
<evidence type="ECO:0000256" key="3">
    <source>
        <dbReference type="SAM" id="MobiDB-lite"/>
    </source>
</evidence>
<evidence type="ECO:0000313" key="5">
    <source>
        <dbReference type="EMBL" id="BBH08670.1"/>
    </source>
</evidence>
<dbReference type="EMBL" id="AP019304">
    <property type="protein sequence ID" value="BBH08670.1"/>
    <property type="molecule type" value="Genomic_DNA"/>
</dbReference>
<dbReference type="PROSITE" id="PS50994">
    <property type="entry name" value="INTEGRASE"/>
    <property type="match status" value="1"/>
</dbReference>
<protein>
    <submittedName>
        <fullName evidence="5">Multidrug resistance-associated protein 9</fullName>
    </submittedName>
</protein>
<feature type="domain" description="Integrase catalytic" evidence="4">
    <location>
        <begin position="124"/>
        <end position="234"/>
    </location>
</feature>
<dbReference type="GO" id="GO:0015074">
    <property type="term" value="P:DNA integration"/>
    <property type="evidence" value="ECO:0007669"/>
    <property type="project" value="InterPro"/>
</dbReference>
<dbReference type="InterPro" id="IPR013103">
    <property type="entry name" value="RVT_2"/>
</dbReference>
<dbReference type="Pfam" id="PF07727">
    <property type="entry name" value="RVT_2"/>
    <property type="match status" value="1"/>
</dbReference>
<dbReference type="SUPFAM" id="SSF53098">
    <property type="entry name" value="Ribonuclease H-like"/>
    <property type="match status" value="1"/>
</dbReference>
<evidence type="ECO:0000256" key="1">
    <source>
        <dbReference type="ARBA" id="ARBA00022723"/>
    </source>
</evidence>
<dbReference type="GO" id="GO:0046872">
    <property type="term" value="F:metal ion binding"/>
    <property type="evidence" value="ECO:0007669"/>
    <property type="project" value="UniProtKB-KW"/>
</dbReference>
<proteinExistence type="predicted"/>
<dbReference type="SUPFAM" id="SSF56672">
    <property type="entry name" value="DNA/RNA polymerases"/>
    <property type="match status" value="1"/>
</dbReference>
<dbReference type="Gene3D" id="3.30.420.10">
    <property type="entry name" value="Ribonuclease H-like superfamily/Ribonuclease H"/>
    <property type="match status" value="1"/>
</dbReference>
<dbReference type="InterPro" id="IPR012337">
    <property type="entry name" value="RNaseH-like_sf"/>
</dbReference>
<keyword evidence="2" id="KW-0378">Hydrolase</keyword>
<dbReference type="InterPro" id="IPR057670">
    <property type="entry name" value="SH3_retrovirus"/>
</dbReference>
<dbReference type="InterPro" id="IPR039537">
    <property type="entry name" value="Retrotran_Ty1/copia-like"/>
</dbReference>
<accession>A0A4Y1RWG5</accession>
<dbReference type="InterPro" id="IPR043502">
    <property type="entry name" value="DNA/RNA_pol_sf"/>
</dbReference>
<organism evidence="5">
    <name type="scientific">Prunus dulcis</name>
    <name type="common">Almond</name>
    <name type="synonym">Amygdalus dulcis</name>
    <dbReference type="NCBI Taxonomy" id="3755"/>
    <lineage>
        <taxon>Eukaryota</taxon>
        <taxon>Viridiplantae</taxon>
        <taxon>Streptophyta</taxon>
        <taxon>Embryophyta</taxon>
        <taxon>Tracheophyta</taxon>
        <taxon>Spermatophyta</taxon>
        <taxon>Magnoliopsida</taxon>
        <taxon>eudicotyledons</taxon>
        <taxon>Gunneridae</taxon>
        <taxon>Pentapetalae</taxon>
        <taxon>rosids</taxon>
        <taxon>fabids</taxon>
        <taxon>Rosales</taxon>
        <taxon>Rosaceae</taxon>
        <taxon>Amygdaloideae</taxon>
        <taxon>Amygdaleae</taxon>
        <taxon>Prunus</taxon>
    </lineage>
</organism>
<dbReference type="PANTHER" id="PTHR42648:SF18">
    <property type="entry name" value="RETROTRANSPOSON, UNCLASSIFIED-LIKE PROTEIN"/>
    <property type="match status" value="1"/>
</dbReference>
<name>A0A4Y1RWG5_PRUDU</name>
<evidence type="ECO:0000259" key="4">
    <source>
        <dbReference type="PROSITE" id="PS50994"/>
    </source>
</evidence>
<dbReference type="CDD" id="cd09272">
    <property type="entry name" value="RNase_HI_RT_Ty1"/>
    <property type="match status" value="1"/>
</dbReference>
<sequence>MGKGVKQIRDVLLVPKLSQNLLSVGQLVENGYRLVFQDSACIIYDKNAAEMVIAKGLKLLQKNSMVNGLPEIKETTYVCEGCIMGKQHCNSFPRQSTWPAKAPLELIHTDICGKMQTPSLSQYIFKALVEKQSGSTIKVIRSDRGGEYTSQEFEDYCKDEGIWKQLTTSYSPQQNGIAERKNRTIVEMATSMIAEAIFTAVYILNRSPTKVIKNKTPFEAWSGFKPSRTKFDDKSQKCIFVGYSSSTKGYRLYNVETKKLIVSRDVVFNEKARWDWNENKVQEMPYALVQEQREIPGEHQEEEATPQTPAAAGNNSSTEPVSPNYSSSESPPLRTRSLNDIYETCNFSGIEPESFEEAQKHEVWVKAMKDEIRMIEKNQTWELVDLPKDRDVIGVKWIFKTKFNQDGSIQKHKARLVARGFTQKPGIDFFETFAPVERLETIRTLIALAAQKNWLIYQLDVKSAFLNGVLEEEVYVEQPQGFLVEGGEDKVYKLKKALYGLKQAPRTWYAEIDKYFSLSGFQKSQSEPTLYILKKGASILIVSLYVDDLIFMGNDEHLIQQFKKDMMSTYEMSDLGLLHYFLGIEVSQTENGIFISQKKYAENILKKLNLLGCKSVATPLIANEKMRKFDGAKKADAKKYRSLVGSFLYLTATRPDIMFAASLLSRYIQEPSHIHFRAAKRVLRYLQGTLDYGILFTAVEKSRLIGYTDSDWAGCLDDMKSMSAYVFSLGSGICSWASKKQNVVAQSTAEAEYVAAAKAASQAV</sequence>
<feature type="region of interest" description="Disordered" evidence="3">
    <location>
        <begin position="296"/>
        <end position="335"/>
    </location>
</feature>
<dbReference type="InterPro" id="IPR001584">
    <property type="entry name" value="Integrase_cat-core"/>
</dbReference>
<dbReference type="PANTHER" id="PTHR42648">
    <property type="entry name" value="TRANSPOSASE, PUTATIVE-RELATED"/>
    <property type="match status" value="1"/>
</dbReference>
<gene>
    <name evidence="5" type="ORF">Prudu_020922</name>
</gene>
<dbReference type="InterPro" id="IPR036397">
    <property type="entry name" value="RNaseH_sf"/>
</dbReference>
<dbReference type="Pfam" id="PF25597">
    <property type="entry name" value="SH3_retrovirus"/>
    <property type="match status" value="1"/>
</dbReference>
<keyword evidence="1" id="KW-0479">Metal-binding</keyword>